<feature type="domain" description="Methyltransferase" evidence="1">
    <location>
        <begin position="54"/>
        <end position="131"/>
    </location>
</feature>
<dbReference type="GO" id="GO:0032259">
    <property type="term" value="P:methylation"/>
    <property type="evidence" value="ECO:0007669"/>
    <property type="project" value="UniProtKB-KW"/>
</dbReference>
<dbReference type="SUPFAM" id="SSF53335">
    <property type="entry name" value="S-adenosyl-L-methionine-dependent methyltransferases"/>
    <property type="match status" value="1"/>
</dbReference>
<keyword evidence="2" id="KW-0808">Transferase</keyword>
<gene>
    <name evidence="2" type="ORF">ACFSJC_05635</name>
</gene>
<dbReference type="InterPro" id="IPR041698">
    <property type="entry name" value="Methyltransf_25"/>
</dbReference>
<dbReference type="InterPro" id="IPR029063">
    <property type="entry name" value="SAM-dependent_MTases_sf"/>
</dbReference>
<reference evidence="3" key="1">
    <citation type="journal article" date="2019" name="Int. J. Syst. Evol. Microbiol.">
        <title>The Global Catalogue of Microorganisms (GCM) 10K type strain sequencing project: providing services to taxonomists for standard genome sequencing and annotation.</title>
        <authorList>
            <consortium name="The Broad Institute Genomics Platform"/>
            <consortium name="The Broad Institute Genome Sequencing Center for Infectious Disease"/>
            <person name="Wu L."/>
            <person name="Ma J."/>
        </authorList>
    </citation>
    <scope>NUCLEOTIDE SEQUENCE [LARGE SCALE GENOMIC DNA]</scope>
    <source>
        <strain evidence="3">KACC 12597</strain>
    </source>
</reference>
<dbReference type="RefSeq" id="WP_386024414.1">
    <property type="nucleotide sequence ID" value="NZ_JBHUHX010000010.1"/>
</dbReference>
<dbReference type="Gene3D" id="3.40.50.150">
    <property type="entry name" value="Vaccinia Virus protein VP39"/>
    <property type="match status" value="1"/>
</dbReference>
<keyword evidence="3" id="KW-1185">Reference proteome</keyword>
<name>A0ABW4Y600_9GAMM</name>
<dbReference type="Proteomes" id="UP001597337">
    <property type="component" value="Unassembled WGS sequence"/>
</dbReference>
<evidence type="ECO:0000259" key="1">
    <source>
        <dbReference type="Pfam" id="PF13649"/>
    </source>
</evidence>
<accession>A0ABW4Y600</accession>
<protein>
    <submittedName>
        <fullName evidence="2">Class I SAM-dependent methyltransferase</fullName>
    </submittedName>
</protein>
<evidence type="ECO:0000313" key="3">
    <source>
        <dbReference type="Proteomes" id="UP001597337"/>
    </source>
</evidence>
<comment type="caution">
    <text evidence="2">The sequence shown here is derived from an EMBL/GenBank/DDBJ whole genome shotgun (WGS) entry which is preliminary data.</text>
</comment>
<dbReference type="GO" id="GO:0008168">
    <property type="term" value="F:methyltransferase activity"/>
    <property type="evidence" value="ECO:0007669"/>
    <property type="project" value="UniProtKB-KW"/>
</dbReference>
<organism evidence="2 3">
    <name type="scientific">Thiorhodococcus fuscus</name>
    <dbReference type="NCBI Taxonomy" id="527200"/>
    <lineage>
        <taxon>Bacteria</taxon>
        <taxon>Pseudomonadati</taxon>
        <taxon>Pseudomonadota</taxon>
        <taxon>Gammaproteobacteria</taxon>
        <taxon>Chromatiales</taxon>
        <taxon>Chromatiaceae</taxon>
        <taxon>Thiorhodococcus</taxon>
    </lineage>
</organism>
<keyword evidence="2" id="KW-0489">Methyltransferase</keyword>
<proteinExistence type="predicted"/>
<sequence>MGRKATIDNFHNALISCSETNSAGYHLAGWSSSESQVARFNSLVRASQFKGGSVIDYGCGPGDLYAYLSSLGLPLEYRGLDHSEHMLTVARSRYGGQFEKIAFDAVCFGAADYVFASGVFQFVDLDKPQYHFELIAQLFASCKKALAVNLLSASRDDSNKVINELYLNPEAVVAFAKSKTKFWCIDHSYHQGGGDMTLALFNRDSDLTWRRPNLA</sequence>
<dbReference type="Pfam" id="PF13649">
    <property type="entry name" value="Methyltransf_25"/>
    <property type="match status" value="1"/>
</dbReference>
<dbReference type="EMBL" id="JBHUHX010000010">
    <property type="protein sequence ID" value="MFD2111318.1"/>
    <property type="molecule type" value="Genomic_DNA"/>
</dbReference>
<evidence type="ECO:0000313" key="2">
    <source>
        <dbReference type="EMBL" id="MFD2111318.1"/>
    </source>
</evidence>